<dbReference type="Proteomes" id="UP000510621">
    <property type="component" value="Chromosome"/>
</dbReference>
<name>A0A7L6AUM4_9GAMM</name>
<reference evidence="2" key="1">
    <citation type="submission" date="2020-06" db="EMBL/GenBank/DDBJ databases">
        <title>Analysis procedures for assessing recovery of high quality, complete, closed genomes from Nanopore long read metagenome sequencing.</title>
        <authorList>
            <person name="Bessarab I."/>
            <person name="Arumugam K."/>
            <person name="Haryono M."/>
            <person name="Liu X."/>
            <person name="Roy S."/>
            <person name="Zuniga-Montanez R.E."/>
            <person name="Qiu G."/>
            <person name="Drautz-Moses D.I."/>
            <person name="Law Y.Y."/>
            <person name="Wuertz S."/>
            <person name="Lauro F.M."/>
            <person name="Huson D.H."/>
            <person name="Williams R.B."/>
        </authorList>
    </citation>
    <scope>NUCLEOTIDE SEQUENCE [LARGE SCALE GENOMIC DNA]</scope>
    <source>
        <strain evidence="2">SSD2</strain>
    </source>
</reference>
<evidence type="ECO:0000256" key="1">
    <source>
        <dbReference type="SAM" id="SignalP"/>
    </source>
</evidence>
<proteinExistence type="predicted"/>
<feature type="chain" id="PRO_5029596155" description="Spore coat protein U domain-containing protein" evidence="1">
    <location>
        <begin position="23"/>
        <end position="201"/>
    </location>
</feature>
<organism evidence="2 3">
    <name type="scientific">Candidatus Thiothrix singaporensis</name>
    <dbReference type="NCBI Taxonomy" id="2799669"/>
    <lineage>
        <taxon>Bacteria</taxon>
        <taxon>Pseudomonadati</taxon>
        <taxon>Pseudomonadota</taxon>
        <taxon>Gammaproteobacteria</taxon>
        <taxon>Thiotrichales</taxon>
        <taxon>Thiotrichaceae</taxon>
        <taxon>Thiothrix</taxon>
    </lineage>
</organism>
<dbReference type="AlphaFoldDB" id="A0A7L6AUM4"/>
<evidence type="ECO:0008006" key="4">
    <source>
        <dbReference type="Google" id="ProtNLM"/>
    </source>
</evidence>
<feature type="signal peptide" evidence="1">
    <location>
        <begin position="1"/>
        <end position="22"/>
    </location>
</feature>
<keyword evidence="1" id="KW-0732">Signal</keyword>
<keyword evidence="3" id="KW-1185">Reference proteome</keyword>
<dbReference type="KEGG" id="this:HZT40_15670"/>
<evidence type="ECO:0000313" key="2">
    <source>
        <dbReference type="EMBL" id="QLQ32789.1"/>
    </source>
</evidence>
<sequence length="201" mass="21056">MKPHHFLHVLLPSLLLPVPAGATRIDCDKNTPSSTLPVTVTVNIPAFLFLQVGNSQQTPELTYDLSQGLTSGAYSGPLPPAGHSNLQPSSITGSDLSNGLNVTVRANCGQVKIAYHVSDNNGLSNGQGQYIPYDALQASSSDSNLPSPTLRNAADAESFIGISSYGSVTNRSAAWRYAYSNAATPAAGVYQGTVTYRASCL</sequence>
<evidence type="ECO:0000313" key="3">
    <source>
        <dbReference type="Proteomes" id="UP000510621"/>
    </source>
</evidence>
<protein>
    <recommendedName>
        <fullName evidence="4">Spore coat protein U domain-containing protein</fullName>
    </recommendedName>
</protein>
<dbReference type="EMBL" id="CP059265">
    <property type="protein sequence ID" value="QLQ32789.1"/>
    <property type="molecule type" value="Genomic_DNA"/>
</dbReference>
<gene>
    <name evidence="2" type="ORF">HZT40_15670</name>
</gene>
<accession>A0A7L6AUM4</accession>